<evidence type="ECO:0000313" key="8">
    <source>
        <dbReference type="Proteomes" id="UP001596422"/>
    </source>
</evidence>
<dbReference type="EMBL" id="JBHSWE010000001">
    <property type="protein sequence ID" value="MFC6670357.1"/>
    <property type="molecule type" value="Genomic_DNA"/>
</dbReference>
<evidence type="ECO:0000256" key="6">
    <source>
        <dbReference type="RuleBase" id="RU363041"/>
    </source>
</evidence>
<evidence type="ECO:0000256" key="4">
    <source>
        <dbReference type="ARBA" id="ARBA00022989"/>
    </source>
</evidence>
<dbReference type="InterPro" id="IPR002781">
    <property type="entry name" value="TM_pro_TauE-like"/>
</dbReference>
<keyword evidence="8" id="KW-1185">Reference proteome</keyword>
<evidence type="ECO:0000256" key="5">
    <source>
        <dbReference type="ARBA" id="ARBA00023136"/>
    </source>
</evidence>
<evidence type="ECO:0000313" key="7">
    <source>
        <dbReference type="EMBL" id="MFC6670357.1"/>
    </source>
</evidence>
<keyword evidence="4 6" id="KW-1133">Transmembrane helix</keyword>
<protein>
    <recommendedName>
        <fullName evidence="6">Probable membrane transporter protein</fullName>
    </recommendedName>
</protein>
<organism evidence="7 8">
    <name type="scientific">Marinobacterium aestuariivivens</name>
    <dbReference type="NCBI Taxonomy" id="1698799"/>
    <lineage>
        <taxon>Bacteria</taxon>
        <taxon>Pseudomonadati</taxon>
        <taxon>Pseudomonadota</taxon>
        <taxon>Gammaproteobacteria</taxon>
        <taxon>Oceanospirillales</taxon>
        <taxon>Oceanospirillaceae</taxon>
        <taxon>Marinobacterium</taxon>
    </lineage>
</organism>
<comment type="caution">
    <text evidence="7">The sequence shown here is derived from an EMBL/GenBank/DDBJ whole genome shotgun (WGS) entry which is preliminary data.</text>
</comment>
<sequence>MGALTTLISMFVGATGPLVAAWVHRFNAGKFPTVATFAACMSVQHCLKLVVFGSLGFMFLEWVPFVLLMVTAGACGTWLGLKLLDRMPPAWFRPLFRLIVTLLAVRLIWQSMSVG</sequence>
<feature type="transmembrane region" description="Helical" evidence="6">
    <location>
        <begin position="91"/>
        <end position="109"/>
    </location>
</feature>
<dbReference type="Pfam" id="PF01925">
    <property type="entry name" value="TauE"/>
    <property type="match status" value="1"/>
</dbReference>
<keyword evidence="5 6" id="KW-0472">Membrane</keyword>
<keyword evidence="6" id="KW-1003">Cell membrane</keyword>
<evidence type="ECO:0000256" key="1">
    <source>
        <dbReference type="ARBA" id="ARBA00004141"/>
    </source>
</evidence>
<comment type="subcellular location">
    <subcellularLocation>
        <location evidence="6">Cell membrane</location>
        <topology evidence="6">Multi-pass membrane protein</topology>
    </subcellularLocation>
    <subcellularLocation>
        <location evidence="1">Membrane</location>
        <topology evidence="1">Multi-pass membrane protein</topology>
    </subcellularLocation>
</comment>
<evidence type="ECO:0000256" key="3">
    <source>
        <dbReference type="ARBA" id="ARBA00022692"/>
    </source>
</evidence>
<accession>A0ABW1ZYQ9</accession>
<feature type="transmembrane region" description="Helical" evidence="6">
    <location>
        <begin position="59"/>
        <end position="79"/>
    </location>
</feature>
<reference evidence="8" key="1">
    <citation type="journal article" date="2019" name="Int. J. Syst. Evol. Microbiol.">
        <title>The Global Catalogue of Microorganisms (GCM) 10K type strain sequencing project: providing services to taxonomists for standard genome sequencing and annotation.</title>
        <authorList>
            <consortium name="The Broad Institute Genomics Platform"/>
            <consortium name="The Broad Institute Genome Sequencing Center for Infectious Disease"/>
            <person name="Wu L."/>
            <person name="Ma J."/>
        </authorList>
    </citation>
    <scope>NUCLEOTIDE SEQUENCE [LARGE SCALE GENOMIC DNA]</scope>
    <source>
        <strain evidence="8">NBRC 111756</strain>
    </source>
</reference>
<name>A0ABW1ZYQ9_9GAMM</name>
<comment type="similarity">
    <text evidence="2 6">Belongs to the 4-toluene sulfonate uptake permease (TSUP) (TC 2.A.102) family.</text>
</comment>
<proteinExistence type="inferred from homology"/>
<dbReference type="Proteomes" id="UP001596422">
    <property type="component" value="Unassembled WGS sequence"/>
</dbReference>
<keyword evidence="3 6" id="KW-0812">Transmembrane</keyword>
<dbReference type="RefSeq" id="WP_379908862.1">
    <property type="nucleotide sequence ID" value="NZ_JBHSWE010000001.1"/>
</dbReference>
<gene>
    <name evidence="7" type="ORF">ACFQDL_09885</name>
</gene>
<evidence type="ECO:0000256" key="2">
    <source>
        <dbReference type="ARBA" id="ARBA00009142"/>
    </source>
</evidence>